<evidence type="ECO:0000256" key="1">
    <source>
        <dbReference type="SAM" id="MobiDB-lite"/>
    </source>
</evidence>
<protein>
    <recommendedName>
        <fullName evidence="4">BTB domain-containing protein</fullName>
    </recommendedName>
</protein>
<reference evidence="2 3" key="1">
    <citation type="submission" date="2018-06" db="EMBL/GenBank/DDBJ databases">
        <title>Complete Genomes of Monosporascus.</title>
        <authorList>
            <person name="Robinson A.J."/>
            <person name="Natvig D.O."/>
        </authorList>
    </citation>
    <scope>NUCLEOTIDE SEQUENCE [LARGE SCALE GENOMIC DNA]</scope>
    <source>
        <strain evidence="2 3">CBS 110550</strain>
    </source>
</reference>
<proteinExistence type="predicted"/>
<feature type="compositionally biased region" description="Pro residues" evidence="1">
    <location>
        <begin position="53"/>
        <end position="69"/>
    </location>
</feature>
<organism evidence="2 3">
    <name type="scientific">Monosporascus ibericus</name>
    <dbReference type="NCBI Taxonomy" id="155417"/>
    <lineage>
        <taxon>Eukaryota</taxon>
        <taxon>Fungi</taxon>
        <taxon>Dikarya</taxon>
        <taxon>Ascomycota</taxon>
        <taxon>Pezizomycotina</taxon>
        <taxon>Sordariomycetes</taxon>
        <taxon>Xylariomycetidae</taxon>
        <taxon>Xylariales</taxon>
        <taxon>Xylariales incertae sedis</taxon>
        <taxon>Monosporascus</taxon>
    </lineage>
</organism>
<keyword evidence="3" id="KW-1185">Reference proteome</keyword>
<dbReference type="Gene3D" id="3.30.710.10">
    <property type="entry name" value="Potassium Channel Kv1.1, Chain A"/>
    <property type="match status" value="1"/>
</dbReference>
<dbReference type="OrthoDB" id="5326346at2759"/>
<sequence length="249" mass="27660">MDKPFHEIDPDGDIILVLRHPNASFADWDETREDVSEPLPNHSNISSIAGSAPPQPVAGPAPEDGPPAPVDDGPEADDADHTDPSEIQFRLSSKHLVSASPFFKKALRGPWKEGHSVTSDGYRYIDAEEWDPDALLIVMQIIHGRNWSVPRSVSLEILAKIAVLVDYYNCHEAVHIFSEIWIKTLEGQVPAECSRELILWLGISRVFSSAEIFTVMTRTAIRQSQRPLPTLGLPAMESIIGERNRWIGS</sequence>
<gene>
    <name evidence="2" type="ORF">DL764_004122</name>
</gene>
<comment type="caution">
    <text evidence="2">The sequence shown here is derived from an EMBL/GenBank/DDBJ whole genome shotgun (WGS) entry which is preliminary data.</text>
</comment>
<evidence type="ECO:0000313" key="3">
    <source>
        <dbReference type="Proteomes" id="UP000293360"/>
    </source>
</evidence>
<dbReference type="EMBL" id="QJNU01000187">
    <property type="protein sequence ID" value="RYP04961.1"/>
    <property type="molecule type" value="Genomic_DNA"/>
</dbReference>
<evidence type="ECO:0008006" key="4">
    <source>
        <dbReference type="Google" id="ProtNLM"/>
    </source>
</evidence>
<dbReference type="InterPro" id="IPR011333">
    <property type="entry name" value="SKP1/BTB/POZ_sf"/>
</dbReference>
<dbReference type="Proteomes" id="UP000293360">
    <property type="component" value="Unassembled WGS sequence"/>
</dbReference>
<dbReference type="SUPFAM" id="SSF54695">
    <property type="entry name" value="POZ domain"/>
    <property type="match status" value="1"/>
</dbReference>
<evidence type="ECO:0000313" key="2">
    <source>
        <dbReference type="EMBL" id="RYP04961.1"/>
    </source>
</evidence>
<feature type="region of interest" description="Disordered" evidence="1">
    <location>
        <begin position="28"/>
        <end position="83"/>
    </location>
</feature>
<dbReference type="STRING" id="155417.A0A4Q4TDY4"/>
<dbReference type="AlphaFoldDB" id="A0A4Q4TDY4"/>
<accession>A0A4Q4TDY4</accession>
<name>A0A4Q4TDY4_9PEZI</name>